<evidence type="ECO:0000256" key="5">
    <source>
        <dbReference type="ARBA" id="ARBA00022692"/>
    </source>
</evidence>
<gene>
    <name evidence="10" type="ORF">MYF79_02420</name>
</gene>
<dbReference type="PANTHER" id="PTHR33908">
    <property type="entry name" value="MANNOSYLTRANSFERASE YKCB-RELATED"/>
    <property type="match status" value="1"/>
</dbReference>
<evidence type="ECO:0000256" key="8">
    <source>
        <dbReference type="SAM" id="Phobius"/>
    </source>
</evidence>
<evidence type="ECO:0000256" key="2">
    <source>
        <dbReference type="ARBA" id="ARBA00022475"/>
    </source>
</evidence>
<evidence type="ECO:0000256" key="1">
    <source>
        <dbReference type="ARBA" id="ARBA00004651"/>
    </source>
</evidence>
<name>A0ABY4I229_CHIFI</name>
<feature type="transmembrane region" description="Helical" evidence="8">
    <location>
        <begin position="241"/>
        <end position="259"/>
    </location>
</feature>
<keyword evidence="2" id="KW-1003">Cell membrane</keyword>
<dbReference type="InterPro" id="IPR038731">
    <property type="entry name" value="RgtA/B/C-like"/>
</dbReference>
<keyword evidence="11" id="KW-1185">Reference proteome</keyword>
<dbReference type="Pfam" id="PF13231">
    <property type="entry name" value="PMT_2"/>
    <property type="match status" value="1"/>
</dbReference>
<evidence type="ECO:0000313" key="11">
    <source>
        <dbReference type="Proteomes" id="UP000830198"/>
    </source>
</evidence>
<feature type="transmembrane region" description="Helical" evidence="8">
    <location>
        <begin position="5"/>
        <end position="24"/>
    </location>
</feature>
<feature type="transmembrane region" description="Helical" evidence="8">
    <location>
        <begin position="266"/>
        <end position="283"/>
    </location>
</feature>
<feature type="transmembrane region" description="Helical" evidence="8">
    <location>
        <begin position="319"/>
        <end position="340"/>
    </location>
</feature>
<evidence type="ECO:0000313" key="10">
    <source>
        <dbReference type="EMBL" id="UPK70147.1"/>
    </source>
</evidence>
<feature type="transmembrane region" description="Helical" evidence="8">
    <location>
        <begin position="289"/>
        <end position="307"/>
    </location>
</feature>
<dbReference type="Proteomes" id="UP000830198">
    <property type="component" value="Chromosome"/>
</dbReference>
<sequence>MPRRFYLLLLLVLLFKLVFHFLIIHPAYDLHRDEFLHLDQANHLAAGYLSVPPFTAFLSLLIKWLGGGVFWVRFFPALFGALTMLIVWKLVELLNGGWYAQLLAAVVFICSSMSRVNMLYQPNSFDILSWTVVFYLLVLYIRTGASPILLWLGATFGIAFLNKYNILFLAAGLLPALLLSSQRKILLNRYLYGGLLIALLMALPNVIWQIMNGLPVIHHMKELASTQLVNVDRLGFVVEQLLFFLLGTLVWGAALVGFARYAPFKPYRFIGWTFLFVMVLFVYLKAKAYYALGLYPVLIALGSVYWERLFSRPSTLYGWLKWLCLPLIMTPTLIFFRMIFPVMEPHQLERSMTPGQREVLTKWEDGKLHSMPQDFADMLGWRELAGLTVQAYETVPVSERKNTLILCDNYGQAGAINYYAGGKVSCAVTFNADYIFWFPNTDTLHYLIIVGDEPGEYVRKYASGYVKTGQISHPLAREYGTGIYLVKGISPVFPKKLRQWQLEEQAAFRAWPQVISQ</sequence>
<feature type="transmembrane region" description="Helical" evidence="8">
    <location>
        <begin position="190"/>
        <end position="211"/>
    </location>
</feature>
<dbReference type="InterPro" id="IPR050297">
    <property type="entry name" value="LipidA_mod_glycosyltrf_83"/>
</dbReference>
<reference evidence="10 11" key="1">
    <citation type="submission" date="2022-04" db="EMBL/GenBank/DDBJ databases">
        <title>The arsenic-methylating capacity of Chitinophaga filiformis YT5 during chitin decomposition.</title>
        <authorList>
            <person name="Chen G."/>
            <person name="Liang Y."/>
        </authorList>
    </citation>
    <scope>NUCLEOTIDE SEQUENCE [LARGE SCALE GENOMIC DNA]</scope>
    <source>
        <strain evidence="10 11">YT5</strain>
    </source>
</reference>
<evidence type="ECO:0000256" key="3">
    <source>
        <dbReference type="ARBA" id="ARBA00022676"/>
    </source>
</evidence>
<comment type="subcellular location">
    <subcellularLocation>
        <location evidence="1">Cell membrane</location>
        <topology evidence="1">Multi-pass membrane protein</topology>
    </subcellularLocation>
</comment>
<feature type="transmembrane region" description="Helical" evidence="8">
    <location>
        <begin position="97"/>
        <end position="113"/>
    </location>
</feature>
<proteinExistence type="predicted"/>
<feature type="transmembrane region" description="Helical" evidence="8">
    <location>
        <begin position="148"/>
        <end position="178"/>
    </location>
</feature>
<evidence type="ECO:0000256" key="4">
    <source>
        <dbReference type="ARBA" id="ARBA00022679"/>
    </source>
</evidence>
<organism evidence="10 11">
    <name type="scientific">Chitinophaga filiformis</name>
    <name type="common">Myxococcus filiformis</name>
    <name type="synonym">Flexibacter filiformis</name>
    <dbReference type="NCBI Taxonomy" id="104663"/>
    <lineage>
        <taxon>Bacteria</taxon>
        <taxon>Pseudomonadati</taxon>
        <taxon>Bacteroidota</taxon>
        <taxon>Chitinophagia</taxon>
        <taxon>Chitinophagales</taxon>
        <taxon>Chitinophagaceae</taxon>
        <taxon>Chitinophaga</taxon>
    </lineage>
</organism>
<protein>
    <submittedName>
        <fullName evidence="10">Glycosyltransferase family 39 protein</fullName>
    </submittedName>
</protein>
<dbReference type="RefSeq" id="WP_247812393.1">
    <property type="nucleotide sequence ID" value="NZ_CP095855.1"/>
</dbReference>
<feature type="transmembrane region" description="Helical" evidence="8">
    <location>
        <begin position="44"/>
        <end position="62"/>
    </location>
</feature>
<feature type="domain" description="Glycosyltransferase RgtA/B/C/D-like" evidence="9">
    <location>
        <begin position="51"/>
        <end position="208"/>
    </location>
</feature>
<accession>A0ABY4I229</accession>
<evidence type="ECO:0000259" key="9">
    <source>
        <dbReference type="Pfam" id="PF13231"/>
    </source>
</evidence>
<keyword evidence="6 8" id="KW-1133">Transmembrane helix</keyword>
<evidence type="ECO:0000256" key="7">
    <source>
        <dbReference type="ARBA" id="ARBA00023136"/>
    </source>
</evidence>
<keyword evidence="4" id="KW-0808">Transferase</keyword>
<dbReference type="EMBL" id="CP095855">
    <property type="protein sequence ID" value="UPK70147.1"/>
    <property type="molecule type" value="Genomic_DNA"/>
</dbReference>
<dbReference type="PANTHER" id="PTHR33908:SF11">
    <property type="entry name" value="MEMBRANE PROTEIN"/>
    <property type="match status" value="1"/>
</dbReference>
<keyword evidence="5 8" id="KW-0812">Transmembrane</keyword>
<keyword evidence="7 8" id="KW-0472">Membrane</keyword>
<evidence type="ECO:0000256" key="6">
    <source>
        <dbReference type="ARBA" id="ARBA00022989"/>
    </source>
</evidence>
<feature type="transmembrane region" description="Helical" evidence="8">
    <location>
        <begin position="74"/>
        <end position="91"/>
    </location>
</feature>
<feature type="transmembrane region" description="Helical" evidence="8">
    <location>
        <begin position="125"/>
        <end position="142"/>
    </location>
</feature>
<keyword evidence="3" id="KW-0328">Glycosyltransferase</keyword>